<dbReference type="RefSeq" id="WP_223468979.1">
    <property type="nucleotide sequence ID" value="NZ_JAFBIL020000005.1"/>
</dbReference>
<evidence type="ECO:0008006" key="3">
    <source>
        <dbReference type="Google" id="ProtNLM"/>
    </source>
</evidence>
<comment type="caution">
    <text evidence="1">The sequence shown here is derived from an EMBL/GenBank/DDBJ whole genome shotgun (WGS) entry which is preliminary data.</text>
</comment>
<organism evidence="1 2">
    <name type="scientific">Massilia soli</name>
    <dbReference type="NCBI Taxonomy" id="2792854"/>
    <lineage>
        <taxon>Bacteria</taxon>
        <taxon>Pseudomonadati</taxon>
        <taxon>Pseudomonadota</taxon>
        <taxon>Betaproteobacteria</taxon>
        <taxon>Burkholderiales</taxon>
        <taxon>Oxalobacteraceae</taxon>
        <taxon>Telluria group</taxon>
        <taxon>Massilia</taxon>
    </lineage>
</organism>
<evidence type="ECO:0000313" key="1">
    <source>
        <dbReference type="EMBL" id="MBZ2208499.1"/>
    </source>
</evidence>
<proteinExistence type="predicted"/>
<protein>
    <recommendedName>
        <fullName evidence="3">DUF1376 domain-containing protein</fullName>
    </recommendedName>
</protein>
<accession>A0ABS7SRC3</accession>
<dbReference type="Proteomes" id="UP000809349">
    <property type="component" value="Unassembled WGS sequence"/>
</dbReference>
<evidence type="ECO:0000313" key="2">
    <source>
        <dbReference type="Proteomes" id="UP000809349"/>
    </source>
</evidence>
<dbReference type="EMBL" id="JAFBIL020000005">
    <property type="protein sequence ID" value="MBZ2208499.1"/>
    <property type="molecule type" value="Genomic_DNA"/>
</dbReference>
<gene>
    <name evidence="1" type="ORF">I4X03_014635</name>
</gene>
<sequence length="103" mass="11815">MSTVQFLTVKNWEEFQHYGKRNPPWIKLHRAILDDYAFCSLSDVAKAHLMLLWVYASQNDGQIPSDIPFLEKKLSCKDLDLNALVQAGFLISPDWPKPVLAAR</sequence>
<name>A0ABS7SRC3_9BURK</name>
<reference evidence="1 2" key="1">
    <citation type="submission" date="2021-08" db="EMBL/GenBank/DDBJ databases">
        <title>Massilia sp. R798.</title>
        <authorList>
            <person name="Baek J.H."/>
            <person name="Jung H.S."/>
            <person name="Kim K.R."/>
            <person name="Jeon C.O."/>
        </authorList>
    </citation>
    <scope>NUCLEOTIDE SEQUENCE [LARGE SCALE GENOMIC DNA]</scope>
    <source>
        <strain evidence="1 2">R798</strain>
    </source>
</reference>
<keyword evidence="2" id="KW-1185">Reference proteome</keyword>